<reference evidence="2" key="1">
    <citation type="journal article" date="2019" name="Int. J. Syst. Evol. Microbiol.">
        <title>The Global Catalogue of Microorganisms (GCM) 10K type strain sequencing project: providing services to taxonomists for standard genome sequencing and annotation.</title>
        <authorList>
            <consortium name="The Broad Institute Genomics Platform"/>
            <consortium name="The Broad Institute Genome Sequencing Center for Infectious Disease"/>
            <person name="Wu L."/>
            <person name="Ma J."/>
        </authorList>
    </citation>
    <scope>NUCLEOTIDE SEQUENCE [LARGE SCALE GENOMIC DNA]</scope>
    <source>
        <strain evidence="2">CGMCC 4.7330</strain>
    </source>
</reference>
<keyword evidence="2" id="KW-1185">Reference proteome</keyword>
<dbReference type="InterPro" id="IPR036689">
    <property type="entry name" value="ESAT-6-like_sf"/>
</dbReference>
<protein>
    <submittedName>
        <fullName evidence="1">WXG100 family type VII secretion target</fullName>
    </submittedName>
</protein>
<dbReference type="Gene3D" id="1.10.287.1060">
    <property type="entry name" value="ESAT-6-like"/>
    <property type="match status" value="1"/>
</dbReference>
<evidence type="ECO:0000313" key="2">
    <source>
        <dbReference type="Proteomes" id="UP001595696"/>
    </source>
</evidence>
<comment type="caution">
    <text evidence="1">The sequence shown here is derived from an EMBL/GenBank/DDBJ whole genome shotgun (WGS) entry which is preliminary data.</text>
</comment>
<gene>
    <name evidence="1" type="ORF">ACFO0B_21650</name>
</gene>
<evidence type="ECO:0000313" key="1">
    <source>
        <dbReference type="EMBL" id="MFC3964597.1"/>
    </source>
</evidence>
<accession>A0ABV8DZ27</accession>
<dbReference type="SUPFAM" id="SSF140453">
    <property type="entry name" value="EsxAB dimer-like"/>
    <property type="match status" value="1"/>
</dbReference>
<proteinExistence type="predicted"/>
<organism evidence="1 2">
    <name type="scientific">Nocardia jiangsuensis</name>
    <dbReference type="NCBI Taxonomy" id="1691563"/>
    <lineage>
        <taxon>Bacteria</taxon>
        <taxon>Bacillati</taxon>
        <taxon>Actinomycetota</taxon>
        <taxon>Actinomycetes</taxon>
        <taxon>Mycobacteriales</taxon>
        <taxon>Nocardiaceae</taxon>
        <taxon>Nocardia</taxon>
    </lineage>
</organism>
<dbReference type="InterPro" id="IPR010310">
    <property type="entry name" value="T7SS_ESAT-6-like"/>
</dbReference>
<dbReference type="RefSeq" id="WP_378614349.1">
    <property type="nucleotide sequence ID" value="NZ_JBHSAX010000017.1"/>
</dbReference>
<dbReference type="Proteomes" id="UP001595696">
    <property type="component" value="Unassembled WGS sequence"/>
</dbReference>
<dbReference type="EMBL" id="JBHSAX010000017">
    <property type="protein sequence ID" value="MFC3964597.1"/>
    <property type="molecule type" value="Genomic_DNA"/>
</dbReference>
<dbReference type="Pfam" id="PF06013">
    <property type="entry name" value="WXG100"/>
    <property type="match status" value="1"/>
</dbReference>
<sequence>MEIYYNKAKIMQTIADLKSAQQDLGSQDNDIKSASTKLAGAWESGAATTFQEVQTRWNNEFTDTQDAMNQLINAVQSALDAAIATDGRNASMIGG</sequence>
<name>A0ABV8DZ27_9NOCA</name>